<dbReference type="EMBL" id="JADBEK010000001">
    <property type="protein sequence ID" value="MBE1589932.1"/>
    <property type="molecule type" value="Genomic_DNA"/>
</dbReference>
<name>A0ABR9MBP7_9ACTN</name>
<comment type="caution">
    <text evidence="1">The sequence shown here is derived from an EMBL/GenBank/DDBJ whole genome shotgun (WGS) entry which is preliminary data.</text>
</comment>
<dbReference type="Proteomes" id="UP000633509">
    <property type="component" value="Unassembled WGS sequence"/>
</dbReference>
<evidence type="ECO:0000313" key="1">
    <source>
        <dbReference type="EMBL" id="MBE1589932.1"/>
    </source>
</evidence>
<protein>
    <submittedName>
        <fullName evidence="1">Uncharacterized protein</fullName>
    </submittedName>
</protein>
<proteinExistence type="predicted"/>
<keyword evidence="2" id="KW-1185">Reference proteome</keyword>
<dbReference type="RefSeq" id="WP_192789891.1">
    <property type="nucleotide sequence ID" value="NZ_JADBEK010000001.1"/>
</dbReference>
<reference evidence="1 2" key="1">
    <citation type="submission" date="2020-10" db="EMBL/GenBank/DDBJ databases">
        <title>Sequencing the genomes of 1000 actinobacteria strains.</title>
        <authorList>
            <person name="Klenk H.-P."/>
        </authorList>
    </citation>
    <scope>NUCLEOTIDE SEQUENCE [LARGE SCALE GENOMIC DNA]</scope>
    <source>
        <strain evidence="1 2">DSM 43173</strain>
    </source>
</reference>
<sequence>MVSRVSPGVDDPAATALVRRADEAALGAVVAVPGGSACKGFPPLSGRPPFTGKWARYHRTPA</sequence>
<gene>
    <name evidence="1" type="ORF">H4W80_008190</name>
</gene>
<accession>A0ABR9MBP7</accession>
<organism evidence="1 2">
    <name type="scientific">Nonomuraea angiospora</name>
    <dbReference type="NCBI Taxonomy" id="46172"/>
    <lineage>
        <taxon>Bacteria</taxon>
        <taxon>Bacillati</taxon>
        <taxon>Actinomycetota</taxon>
        <taxon>Actinomycetes</taxon>
        <taxon>Streptosporangiales</taxon>
        <taxon>Streptosporangiaceae</taxon>
        <taxon>Nonomuraea</taxon>
    </lineage>
</organism>
<evidence type="ECO:0000313" key="2">
    <source>
        <dbReference type="Proteomes" id="UP000633509"/>
    </source>
</evidence>